<feature type="signal peptide" evidence="9">
    <location>
        <begin position="1"/>
        <end position="36"/>
    </location>
</feature>
<dbReference type="PANTHER" id="PTHR30026:SF20">
    <property type="entry name" value="OUTER MEMBRANE PROTEIN TOLC"/>
    <property type="match status" value="1"/>
</dbReference>
<evidence type="ECO:0000256" key="7">
    <source>
        <dbReference type="ARBA" id="ARBA00023237"/>
    </source>
</evidence>
<evidence type="ECO:0000256" key="6">
    <source>
        <dbReference type="ARBA" id="ARBA00023136"/>
    </source>
</evidence>
<keyword evidence="11" id="KW-1185">Reference proteome</keyword>
<dbReference type="Pfam" id="PF02321">
    <property type="entry name" value="OEP"/>
    <property type="match status" value="2"/>
</dbReference>
<dbReference type="AlphaFoldDB" id="A0A554WES5"/>
<keyword evidence="3" id="KW-0813">Transport</keyword>
<dbReference type="RefSeq" id="WP_144326669.1">
    <property type="nucleotide sequence ID" value="NZ_VJNA01000032.1"/>
</dbReference>
<proteinExistence type="inferred from homology"/>
<reference evidence="10 11" key="1">
    <citation type="submission" date="2019-07" db="EMBL/GenBank/DDBJ databases">
        <title>Tepidimonas aquatica CLN-1 draft genome.</title>
        <authorList>
            <person name="Da Costa M.S."/>
            <person name="Froufe H.J.C."/>
            <person name="Egas C."/>
            <person name="Albuquerque L."/>
        </authorList>
    </citation>
    <scope>NUCLEOTIDE SEQUENCE [LARGE SCALE GENOMIC DNA]</scope>
    <source>
        <strain evidence="10 11">CLN-1</strain>
    </source>
</reference>
<name>A0A554WES5_9BURK</name>
<dbReference type="SUPFAM" id="SSF56954">
    <property type="entry name" value="Outer membrane efflux proteins (OEP)"/>
    <property type="match status" value="1"/>
</dbReference>
<keyword evidence="4" id="KW-1134">Transmembrane beta strand</keyword>
<evidence type="ECO:0000313" key="11">
    <source>
        <dbReference type="Proteomes" id="UP000318554"/>
    </source>
</evidence>
<dbReference type="EMBL" id="VJNA01000032">
    <property type="protein sequence ID" value="TSE22057.1"/>
    <property type="molecule type" value="Genomic_DNA"/>
</dbReference>
<keyword evidence="5" id="KW-0812">Transmembrane</keyword>
<feature type="coiled-coil region" evidence="8">
    <location>
        <begin position="122"/>
        <end position="181"/>
    </location>
</feature>
<dbReference type="PANTHER" id="PTHR30026">
    <property type="entry name" value="OUTER MEMBRANE PROTEIN TOLC"/>
    <property type="match status" value="1"/>
</dbReference>
<gene>
    <name evidence="10" type="primary">tolC_2</name>
    <name evidence="10" type="ORF">Taqua_02143</name>
</gene>
<dbReference type="GO" id="GO:1990281">
    <property type="term" value="C:efflux pump complex"/>
    <property type="evidence" value="ECO:0007669"/>
    <property type="project" value="TreeGrafter"/>
</dbReference>
<keyword evidence="9" id="KW-0732">Signal</keyword>
<dbReference type="GO" id="GO:0015288">
    <property type="term" value="F:porin activity"/>
    <property type="evidence" value="ECO:0007669"/>
    <property type="project" value="TreeGrafter"/>
</dbReference>
<dbReference type="InterPro" id="IPR010130">
    <property type="entry name" value="T1SS_OMP_TolC"/>
</dbReference>
<evidence type="ECO:0000256" key="1">
    <source>
        <dbReference type="ARBA" id="ARBA00004442"/>
    </source>
</evidence>
<sequence>MQPIVRTPSVNPRGKLGQRLSAAALLVLGVATTAQAQSLQALLEAARAYDATYLAAKAQFDANRAKAEQARSRVLPTVGLSAEAFVNRRDSSLNALDDSFNNQTVKLGASHPLYRPGNQIEVEQAQRALQAAEAQLQAAEQELIVRVAQAYFDVLAAEDTLTFVRAQKAAVEQQLAAAKRNFEVGTATITDTREAQARYDLVLAQEIAAHNDLRVKKLALDQLVGQSNTQPWRLRDDALPTPTPDDVQTWVQRAVAEHPAVRAAQAQLDIAKLDVRKAQAAKGPTLDAVAQWQWNRAPSSNPPFPYLRNQVASSNPPFPYLRNQVASIGVQFNLPLYTGGALDNRIAETVALEDKARNDLEAATRNVSQATRAAFFGVQSGLGQVRALQAAEASSQLALEANQVGYQVGVRINIDVLNAQSQLYQTKAQLAKARYDVLVGQLKLRQAAGVLGADDVKPINERLQPR</sequence>
<dbReference type="Gene3D" id="1.20.1600.10">
    <property type="entry name" value="Outer membrane efflux proteins (OEP)"/>
    <property type="match status" value="1"/>
</dbReference>
<dbReference type="Proteomes" id="UP000318554">
    <property type="component" value="Unassembled WGS sequence"/>
</dbReference>
<dbReference type="GO" id="GO:0009279">
    <property type="term" value="C:cell outer membrane"/>
    <property type="evidence" value="ECO:0007669"/>
    <property type="project" value="UniProtKB-SubCell"/>
</dbReference>
<evidence type="ECO:0000256" key="5">
    <source>
        <dbReference type="ARBA" id="ARBA00022692"/>
    </source>
</evidence>
<organism evidence="10 11">
    <name type="scientific">Tepidimonas aquatica</name>
    <dbReference type="NCBI Taxonomy" id="247482"/>
    <lineage>
        <taxon>Bacteria</taxon>
        <taxon>Pseudomonadati</taxon>
        <taxon>Pseudomonadota</taxon>
        <taxon>Betaproteobacteria</taxon>
        <taxon>Burkholderiales</taxon>
        <taxon>Tepidimonas</taxon>
    </lineage>
</organism>
<feature type="chain" id="PRO_5022162806" evidence="9">
    <location>
        <begin position="37"/>
        <end position="466"/>
    </location>
</feature>
<dbReference type="NCBIfam" id="TIGR01844">
    <property type="entry name" value="type_I_sec_TolC"/>
    <property type="match status" value="1"/>
</dbReference>
<keyword evidence="8" id="KW-0175">Coiled coil</keyword>
<evidence type="ECO:0000256" key="8">
    <source>
        <dbReference type="SAM" id="Coils"/>
    </source>
</evidence>
<dbReference type="InterPro" id="IPR003423">
    <property type="entry name" value="OMP_efflux"/>
</dbReference>
<evidence type="ECO:0000256" key="2">
    <source>
        <dbReference type="ARBA" id="ARBA00007613"/>
    </source>
</evidence>
<evidence type="ECO:0000313" key="10">
    <source>
        <dbReference type="EMBL" id="TSE22057.1"/>
    </source>
</evidence>
<dbReference type="OrthoDB" id="9813458at2"/>
<keyword evidence="7" id="KW-0998">Cell outer membrane</keyword>
<keyword evidence="6" id="KW-0472">Membrane</keyword>
<evidence type="ECO:0000256" key="9">
    <source>
        <dbReference type="SAM" id="SignalP"/>
    </source>
</evidence>
<evidence type="ECO:0000256" key="4">
    <source>
        <dbReference type="ARBA" id="ARBA00022452"/>
    </source>
</evidence>
<dbReference type="GO" id="GO:0015562">
    <property type="term" value="F:efflux transmembrane transporter activity"/>
    <property type="evidence" value="ECO:0007669"/>
    <property type="project" value="InterPro"/>
</dbReference>
<comment type="subcellular location">
    <subcellularLocation>
        <location evidence="1">Cell outer membrane</location>
    </subcellularLocation>
</comment>
<comment type="caution">
    <text evidence="10">The sequence shown here is derived from an EMBL/GenBank/DDBJ whole genome shotgun (WGS) entry which is preliminary data.</text>
</comment>
<accession>A0A554WES5</accession>
<protein>
    <submittedName>
        <fullName evidence="10">Outer membrane protein TolC</fullName>
    </submittedName>
</protein>
<comment type="similarity">
    <text evidence="2">Belongs to the outer membrane factor (OMF) (TC 1.B.17) family.</text>
</comment>
<evidence type="ECO:0000256" key="3">
    <source>
        <dbReference type="ARBA" id="ARBA00022448"/>
    </source>
</evidence>
<dbReference type="InterPro" id="IPR051906">
    <property type="entry name" value="TolC-like"/>
</dbReference>